<comment type="catalytic activity">
    <reaction evidence="8">
        <text>L-threonyl-[protein] + ATP = 3-O-(5'-adenylyl)-L-threonyl-[protein] + diphosphate</text>
        <dbReference type="Rhea" id="RHEA:54292"/>
        <dbReference type="Rhea" id="RHEA-COMP:11060"/>
        <dbReference type="Rhea" id="RHEA-COMP:13847"/>
        <dbReference type="ChEBI" id="CHEBI:30013"/>
        <dbReference type="ChEBI" id="CHEBI:30616"/>
        <dbReference type="ChEBI" id="CHEBI:33019"/>
        <dbReference type="ChEBI" id="CHEBI:138113"/>
        <dbReference type="EC" id="2.7.7.108"/>
    </reaction>
</comment>
<keyword evidence="7 8" id="KW-0460">Magnesium</keyword>
<feature type="binding site" evidence="8">
    <location>
        <position position="179"/>
    </location>
    <ligand>
        <name>ATP</name>
        <dbReference type="ChEBI" id="CHEBI:30616"/>
    </ligand>
</feature>
<evidence type="ECO:0000256" key="3">
    <source>
        <dbReference type="ARBA" id="ARBA00022695"/>
    </source>
</evidence>
<feature type="binding site" evidence="8">
    <location>
        <position position="118"/>
    </location>
    <ligand>
        <name>ATP</name>
        <dbReference type="ChEBI" id="CHEBI:30616"/>
    </ligand>
</feature>
<dbReference type="EC" id="2.7.7.-" evidence="8"/>
<keyword evidence="6 8" id="KW-0067">ATP-binding</keyword>
<feature type="binding site" evidence="8">
    <location>
        <position position="247"/>
    </location>
    <ligand>
        <name>Mg(2+)</name>
        <dbReference type="ChEBI" id="CHEBI:18420"/>
    </ligand>
</feature>
<comment type="similarity">
    <text evidence="1 8">Belongs to the SELO family.</text>
</comment>
<evidence type="ECO:0000313" key="9">
    <source>
        <dbReference type="EMBL" id="NNU16126.1"/>
    </source>
</evidence>
<dbReference type="PANTHER" id="PTHR32057:SF14">
    <property type="entry name" value="PROTEIN ADENYLYLTRANSFERASE SELO, MITOCHONDRIAL"/>
    <property type="match status" value="1"/>
</dbReference>
<comment type="cofactor">
    <cofactor evidence="8">
        <name>Mg(2+)</name>
        <dbReference type="ChEBI" id="CHEBI:18420"/>
    </cofactor>
    <cofactor evidence="8">
        <name>Mn(2+)</name>
        <dbReference type="ChEBI" id="CHEBI:29035"/>
    </cofactor>
</comment>
<evidence type="ECO:0000256" key="2">
    <source>
        <dbReference type="ARBA" id="ARBA00022679"/>
    </source>
</evidence>
<feature type="binding site" evidence="8">
    <location>
        <position position="106"/>
    </location>
    <ligand>
        <name>ATP</name>
        <dbReference type="ChEBI" id="CHEBI:30616"/>
    </ligand>
</feature>
<organism evidence="9 10">
    <name type="scientific">Parvularcula mediterranea</name>
    <dbReference type="NCBI Taxonomy" id="2732508"/>
    <lineage>
        <taxon>Bacteria</taxon>
        <taxon>Pseudomonadati</taxon>
        <taxon>Pseudomonadota</taxon>
        <taxon>Alphaproteobacteria</taxon>
        <taxon>Parvularculales</taxon>
        <taxon>Parvularculaceae</taxon>
        <taxon>Parvularcula</taxon>
    </lineage>
</organism>
<feature type="binding site" evidence="8">
    <location>
        <position position="83"/>
    </location>
    <ligand>
        <name>ATP</name>
        <dbReference type="ChEBI" id="CHEBI:30616"/>
    </ligand>
</feature>
<feature type="binding site" evidence="8">
    <location>
        <position position="256"/>
    </location>
    <ligand>
        <name>ATP</name>
        <dbReference type="ChEBI" id="CHEBI:30616"/>
    </ligand>
</feature>
<dbReference type="AlphaFoldDB" id="A0A7Y3RL70"/>
<evidence type="ECO:0000256" key="8">
    <source>
        <dbReference type="HAMAP-Rule" id="MF_00692"/>
    </source>
</evidence>
<comment type="catalytic activity">
    <reaction evidence="8">
        <text>L-histidyl-[protein] + UTP = N(tele)-(5'-uridylyl)-L-histidyl-[protein] + diphosphate</text>
        <dbReference type="Rhea" id="RHEA:83891"/>
        <dbReference type="Rhea" id="RHEA-COMP:9745"/>
        <dbReference type="Rhea" id="RHEA-COMP:20239"/>
        <dbReference type="ChEBI" id="CHEBI:29979"/>
        <dbReference type="ChEBI" id="CHEBI:33019"/>
        <dbReference type="ChEBI" id="CHEBI:46398"/>
        <dbReference type="ChEBI" id="CHEBI:233474"/>
    </reaction>
</comment>
<dbReference type="InterPro" id="IPR003846">
    <property type="entry name" value="SelO"/>
</dbReference>
<reference evidence="9 10" key="1">
    <citation type="submission" date="2020-05" db="EMBL/GenBank/DDBJ databases">
        <title>Parvularcula mediterraneae sp. nov., isolated from polypropylene straw from shallow seawater of the seashore of Laganas in Zakynthos island, Greece.</title>
        <authorList>
            <person name="Szabo I."/>
            <person name="Al-Omari J."/>
            <person name="Rado J."/>
            <person name="Szerdahelyi G.S."/>
        </authorList>
    </citation>
    <scope>NUCLEOTIDE SEQUENCE [LARGE SCALE GENOMIC DNA]</scope>
    <source>
        <strain evidence="9 10">ZS-1/3</strain>
    </source>
</reference>
<evidence type="ECO:0000313" key="10">
    <source>
        <dbReference type="Proteomes" id="UP000536835"/>
    </source>
</evidence>
<keyword evidence="3 8" id="KW-0548">Nucleotidyltransferase</keyword>
<proteinExistence type="inferred from homology"/>
<dbReference type="Pfam" id="PF02696">
    <property type="entry name" value="SelO"/>
    <property type="match status" value="1"/>
</dbReference>
<feature type="binding site" evidence="8">
    <location>
        <position position="86"/>
    </location>
    <ligand>
        <name>ATP</name>
        <dbReference type="ChEBI" id="CHEBI:30616"/>
    </ligand>
</feature>
<feature type="binding site" evidence="8">
    <location>
        <position position="119"/>
    </location>
    <ligand>
        <name>ATP</name>
        <dbReference type="ChEBI" id="CHEBI:30616"/>
    </ligand>
</feature>
<keyword evidence="8" id="KW-0464">Manganese</keyword>
<protein>
    <recommendedName>
        <fullName evidence="8">Protein nucleotidyltransferase YdiU</fullName>
        <ecNumber evidence="8">2.7.7.-</ecNumber>
    </recommendedName>
    <alternativeName>
        <fullName evidence="8">Protein adenylyltransferase YdiU</fullName>
        <ecNumber evidence="8">2.7.7.108</ecNumber>
    </alternativeName>
    <alternativeName>
        <fullName evidence="8">Protein uridylyltransferase YdiU</fullName>
        <ecNumber evidence="8">2.7.7.-</ecNumber>
    </alternativeName>
</protein>
<comment type="catalytic activity">
    <reaction evidence="8">
        <text>L-tyrosyl-[protein] + ATP = O-(5'-adenylyl)-L-tyrosyl-[protein] + diphosphate</text>
        <dbReference type="Rhea" id="RHEA:54288"/>
        <dbReference type="Rhea" id="RHEA-COMP:10136"/>
        <dbReference type="Rhea" id="RHEA-COMP:13846"/>
        <dbReference type="ChEBI" id="CHEBI:30616"/>
        <dbReference type="ChEBI" id="CHEBI:33019"/>
        <dbReference type="ChEBI" id="CHEBI:46858"/>
        <dbReference type="ChEBI" id="CHEBI:83624"/>
        <dbReference type="EC" id="2.7.7.108"/>
    </reaction>
</comment>
<feature type="binding site" evidence="8">
    <location>
        <position position="85"/>
    </location>
    <ligand>
        <name>ATP</name>
        <dbReference type="ChEBI" id="CHEBI:30616"/>
    </ligand>
</feature>
<comment type="function">
    <text evidence="8">Nucleotidyltransferase involved in the post-translational modification of proteins. It can catalyze the addition of adenosine monophosphate (AMP) or uridine monophosphate (UMP) to a protein, resulting in modifications known as AMPylation and UMPylation.</text>
</comment>
<keyword evidence="2 8" id="KW-0808">Transferase</keyword>
<evidence type="ECO:0000256" key="1">
    <source>
        <dbReference type="ARBA" id="ARBA00009747"/>
    </source>
</evidence>
<feature type="binding site" evidence="8">
    <location>
        <position position="172"/>
    </location>
    <ligand>
        <name>ATP</name>
        <dbReference type="ChEBI" id="CHEBI:30616"/>
    </ligand>
</feature>
<dbReference type="EC" id="2.7.7.108" evidence="8"/>
<dbReference type="Proteomes" id="UP000536835">
    <property type="component" value="Unassembled WGS sequence"/>
</dbReference>
<comment type="catalytic activity">
    <reaction evidence="8">
        <text>L-seryl-[protein] + UTP = O-(5'-uridylyl)-L-seryl-[protein] + diphosphate</text>
        <dbReference type="Rhea" id="RHEA:64604"/>
        <dbReference type="Rhea" id="RHEA-COMP:9863"/>
        <dbReference type="Rhea" id="RHEA-COMP:16635"/>
        <dbReference type="ChEBI" id="CHEBI:29999"/>
        <dbReference type="ChEBI" id="CHEBI:33019"/>
        <dbReference type="ChEBI" id="CHEBI:46398"/>
        <dbReference type="ChEBI" id="CHEBI:156051"/>
    </reaction>
</comment>
<comment type="catalytic activity">
    <reaction evidence="8">
        <text>L-seryl-[protein] + ATP = 3-O-(5'-adenylyl)-L-seryl-[protein] + diphosphate</text>
        <dbReference type="Rhea" id="RHEA:58120"/>
        <dbReference type="Rhea" id="RHEA-COMP:9863"/>
        <dbReference type="Rhea" id="RHEA-COMP:15073"/>
        <dbReference type="ChEBI" id="CHEBI:29999"/>
        <dbReference type="ChEBI" id="CHEBI:30616"/>
        <dbReference type="ChEBI" id="CHEBI:33019"/>
        <dbReference type="ChEBI" id="CHEBI:142516"/>
        <dbReference type="EC" id="2.7.7.108"/>
    </reaction>
</comment>
<evidence type="ECO:0000256" key="4">
    <source>
        <dbReference type="ARBA" id="ARBA00022723"/>
    </source>
</evidence>
<keyword evidence="4 8" id="KW-0479">Metal-binding</keyword>
<accession>A0A7Y3RL70</accession>
<dbReference type="NCBIfam" id="NF000658">
    <property type="entry name" value="PRK00029.1"/>
    <property type="match status" value="1"/>
</dbReference>
<evidence type="ECO:0000256" key="7">
    <source>
        <dbReference type="ARBA" id="ARBA00022842"/>
    </source>
</evidence>
<dbReference type="GO" id="GO:0000287">
    <property type="term" value="F:magnesium ion binding"/>
    <property type="evidence" value="ECO:0007669"/>
    <property type="project" value="UniProtKB-UniRule"/>
</dbReference>
<dbReference type="GO" id="GO:0005524">
    <property type="term" value="F:ATP binding"/>
    <property type="evidence" value="ECO:0007669"/>
    <property type="project" value="UniProtKB-UniRule"/>
</dbReference>
<dbReference type="GO" id="GO:0070733">
    <property type="term" value="F:AMPylase activity"/>
    <property type="evidence" value="ECO:0007669"/>
    <property type="project" value="UniProtKB-EC"/>
</dbReference>
<dbReference type="EMBL" id="JABFCX010000002">
    <property type="protein sequence ID" value="NNU16126.1"/>
    <property type="molecule type" value="Genomic_DNA"/>
</dbReference>
<name>A0A7Y3RL70_9PROT</name>
<comment type="catalytic activity">
    <reaction evidence="8">
        <text>L-tyrosyl-[protein] + UTP = O-(5'-uridylyl)-L-tyrosyl-[protein] + diphosphate</text>
        <dbReference type="Rhea" id="RHEA:83887"/>
        <dbReference type="Rhea" id="RHEA-COMP:10136"/>
        <dbReference type="Rhea" id="RHEA-COMP:20238"/>
        <dbReference type="ChEBI" id="CHEBI:33019"/>
        <dbReference type="ChEBI" id="CHEBI:46398"/>
        <dbReference type="ChEBI" id="CHEBI:46858"/>
        <dbReference type="ChEBI" id="CHEBI:90602"/>
    </reaction>
</comment>
<dbReference type="PANTHER" id="PTHR32057">
    <property type="entry name" value="PROTEIN ADENYLYLTRANSFERASE SELO, MITOCHONDRIAL"/>
    <property type="match status" value="1"/>
</dbReference>
<evidence type="ECO:0000256" key="5">
    <source>
        <dbReference type="ARBA" id="ARBA00022741"/>
    </source>
</evidence>
<feature type="binding site" evidence="8">
    <location>
        <position position="256"/>
    </location>
    <ligand>
        <name>Mg(2+)</name>
        <dbReference type="ChEBI" id="CHEBI:18420"/>
    </ligand>
</feature>
<feature type="active site" description="Proton acceptor" evidence="8">
    <location>
        <position position="246"/>
    </location>
</feature>
<evidence type="ECO:0000256" key="6">
    <source>
        <dbReference type="ARBA" id="ARBA00022840"/>
    </source>
</evidence>
<keyword evidence="10" id="KW-1185">Reference proteome</keyword>
<dbReference type="RefSeq" id="WP_173198097.1">
    <property type="nucleotide sequence ID" value="NZ_JABFCX010000002.1"/>
</dbReference>
<sequence>MADQPILSLGPDILRPVEPANFPKAILRYRSDRAAGEVGLAQLSNEDWARHFARFDPLPDSLTEPLALAYHGHQFRVYNPDIGDGRGFLFAQLRDGAGRLMDLGTKGSGRTPFSRDGDGRLTLKGAVREVLATEMLEALGVPTSRTLSVIETGEDLHRYDEPSPTRSAVMVRLSHSHIRFGTFQRLAALKDEEGMARLLAYVRDEFYPALAEGDAAGLLRAVSERMAVHAARLMAAGFTHGVLNTDNMNITGECFDYGPWKFTPTVDPGWTAASFDRTGLYAFGRQPEAIYWNLAALADALRPIGDPEELKDVLEVYPDAYAKAFPDAILRRLGVRPSDPQADQSFASDLFVFLNKTRLPLERAFFDLFAGSAGRGKRLRSPHSDTYAGEEIIRRLDAYEPLQPERAEHPIFRREPPTLLPDDVEALWDPITEADDWSAFEAKVAAIREYGEALAIADRFS</sequence>
<gene>
    <name evidence="8" type="primary">ydiU</name>
    <name evidence="8" type="synonym">selO</name>
    <name evidence="9" type="ORF">HK107_07300</name>
</gene>
<dbReference type="HAMAP" id="MF_00692">
    <property type="entry name" value="SelO"/>
    <property type="match status" value="1"/>
</dbReference>
<keyword evidence="5 8" id="KW-0547">Nucleotide-binding</keyword>
<comment type="caution">
    <text evidence="9">The sequence shown here is derived from an EMBL/GenBank/DDBJ whole genome shotgun (WGS) entry which is preliminary data.</text>
</comment>
<dbReference type="GO" id="GO:0030145">
    <property type="term" value="F:manganese ion binding"/>
    <property type="evidence" value="ECO:0007669"/>
    <property type="project" value="UniProtKB-UniRule"/>
</dbReference>